<organism evidence="3 4">
    <name type="scientific">Zasmidium cellare</name>
    <name type="common">Wine cellar mold</name>
    <name type="synonym">Racodium cellare</name>
    <dbReference type="NCBI Taxonomy" id="395010"/>
    <lineage>
        <taxon>Eukaryota</taxon>
        <taxon>Fungi</taxon>
        <taxon>Dikarya</taxon>
        <taxon>Ascomycota</taxon>
        <taxon>Pezizomycotina</taxon>
        <taxon>Dothideomycetes</taxon>
        <taxon>Dothideomycetidae</taxon>
        <taxon>Mycosphaerellales</taxon>
        <taxon>Mycosphaerellaceae</taxon>
        <taxon>Zasmidium</taxon>
    </lineage>
</organism>
<sequence length="806" mass="87562">MFPAKAFALALTAWASMPLASAIPRPPFADAPRQRVTAGYGCLMTQDTTDSLAQHHVNIGMAHLSKSCQDAFMNLAAVSILDEWTCRPDSAGLTWIEFTTSARTDVGTIVGAIDLSFPGMRWIQTHECRSHEALEPGYLEDHGVTFGRTLKAYLLSAHGGSAKAGNLIPDCSGSAVDVHQSATEPYGTVGTQSNQPSSIKEALDHFYIWTATKWDKISSAVFTLDFNILAPHGLLTPSTSGPGTSDDSVQVLDQMGGMSEQILARGVENGDHADHGARSVSVDTGSKPISIEHQGIHAPAAAQGQIRPIEPTNHKQKQPKKPSSCHCTDSKVADGTTHTTCKLRIGKAASRDVKCANVEQRLRDKGWVLQHCKTSTWHGMLLTAKRPKTNNQPTTIIQDVQSVFPAWKVDLQCTHISGSPDLPPSDKTQDARYQRPDLLHPPATPPATEERPPLKPSKRGNVVAPTPQTKPLKPTTCKIKDHQNRADVTILIDELYVKERCVTAFEDFRPTTMNVDGFRCEADKTAPTKTKIHYLTAYSKLAEMDERLGMLFDESVFDCARKGGKGKAELPEEEKVGTPMVQKGGIRASALGARDAGNVIDPRSDSEMLVEASAGVMSSERAATLGQPSSPTVLRRDDGDDDDEKDDDNNNESGDDDDNIPKENPPNNNSKGDSPSHSSNSTSTIGTHHSTNNTSPSPSPALDTNTTCTFQTLYAHNAATTSFNLTVPIEASRSEQVCDNVKHSLQSSGFQLKDWNCEPAEDGKYTRVEIEKDGWVYEDVMEGLEMAFRDFDFECTTGGEGERRGD</sequence>
<evidence type="ECO:0000256" key="1">
    <source>
        <dbReference type="SAM" id="MobiDB-lite"/>
    </source>
</evidence>
<protein>
    <submittedName>
        <fullName evidence="3">Uncharacterized protein</fullName>
    </submittedName>
</protein>
<reference evidence="3 4" key="1">
    <citation type="journal article" date="2023" name="G3 (Bethesda)">
        <title>A chromosome-level genome assembly of Zasmidium syzygii isolated from banana leaves.</title>
        <authorList>
            <person name="van Westerhoven A.C."/>
            <person name="Mehrabi R."/>
            <person name="Talebi R."/>
            <person name="Steentjes M.B.F."/>
            <person name="Corcolon B."/>
            <person name="Chong P.A."/>
            <person name="Kema G.H.J."/>
            <person name="Seidl M.F."/>
        </authorList>
    </citation>
    <scope>NUCLEOTIDE SEQUENCE [LARGE SCALE GENOMIC DNA]</scope>
    <source>
        <strain evidence="3 4">P124</strain>
    </source>
</reference>
<feature type="compositionally biased region" description="Acidic residues" evidence="1">
    <location>
        <begin position="639"/>
        <end position="658"/>
    </location>
</feature>
<feature type="region of interest" description="Disordered" evidence="1">
    <location>
        <begin position="415"/>
        <end position="475"/>
    </location>
</feature>
<feature type="compositionally biased region" description="Low complexity" evidence="1">
    <location>
        <begin position="465"/>
        <end position="475"/>
    </location>
</feature>
<accession>A0ABR0E2W1</accession>
<feature type="signal peptide" evidence="2">
    <location>
        <begin position="1"/>
        <end position="22"/>
    </location>
</feature>
<keyword evidence="4" id="KW-1185">Reference proteome</keyword>
<comment type="caution">
    <text evidence="3">The sequence shown here is derived from an EMBL/GenBank/DDBJ whole genome shotgun (WGS) entry which is preliminary data.</text>
</comment>
<dbReference type="EMBL" id="JAXOVC010000011">
    <property type="protein sequence ID" value="KAK4495625.1"/>
    <property type="molecule type" value="Genomic_DNA"/>
</dbReference>
<feature type="compositionally biased region" description="Low complexity" evidence="1">
    <location>
        <begin position="675"/>
        <end position="696"/>
    </location>
</feature>
<proteinExistence type="predicted"/>
<dbReference type="Proteomes" id="UP001305779">
    <property type="component" value="Unassembled WGS sequence"/>
</dbReference>
<feature type="region of interest" description="Disordered" evidence="1">
    <location>
        <begin position="612"/>
        <end position="703"/>
    </location>
</feature>
<feature type="chain" id="PRO_5045869086" evidence="2">
    <location>
        <begin position="23"/>
        <end position="806"/>
    </location>
</feature>
<name>A0ABR0E2W1_ZASCE</name>
<gene>
    <name evidence="3" type="ORF">PRZ48_012893</name>
</gene>
<evidence type="ECO:0000256" key="2">
    <source>
        <dbReference type="SAM" id="SignalP"/>
    </source>
</evidence>
<keyword evidence="2" id="KW-0732">Signal</keyword>
<feature type="compositionally biased region" description="Basic and acidic residues" evidence="1">
    <location>
        <begin position="427"/>
        <end position="438"/>
    </location>
</feature>
<evidence type="ECO:0000313" key="3">
    <source>
        <dbReference type="EMBL" id="KAK4495625.1"/>
    </source>
</evidence>
<feature type="region of interest" description="Disordered" evidence="1">
    <location>
        <begin position="311"/>
        <end position="334"/>
    </location>
</feature>
<evidence type="ECO:0000313" key="4">
    <source>
        <dbReference type="Proteomes" id="UP001305779"/>
    </source>
</evidence>